<organism evidence="2">
    <name type="scientific">Dermatophagoides farinae</name>
    <name type="common">American house dust mite</name>
    <dbReference type="NCBI Taxonomy" id="6954"/>
    <lineage>
        <taxon>Eukaryota</taxon>
        <taxon>Metazoa</taxon>
        <taxon>Ecdysozoa</taxon>
        <taxon>Arthropoda</taxon>
        <taxon>Chelicerata</taxon>
        <taxon>Arachnida</taxon>
        <taxon>Acari</taxon>
        <taxon>Acariformes</taxon>
        <taxon>Sarcoptiformes</taxon>
        <taxon>Astigmata</taxon>
        <taxon>Psoroptidia</taxon>
        <taxon>Analgoidea</taxon>
        <taxon>Pyroglyphidae</taxon>
        <taxon>Dermatophagoidinae</taxon>
        <taxon>Dermatophagoides</taxon>
    </lineage>
</organism>
<feature type="region of interest" description="Disordered" evidence="1">
    <location>
        <begin position="316"/>
        <end position="340"/>
    </location>
</feature>
<accession>A0A9D4NWI6</accession>
<sequence length="673" mass="78267">MRLIRIIIIFAAIFFVIHCPSSVYTNNIITIEQTSSSTSTKPSPPLLSSTSLWSLLKKSLIKKNSRSNTDLMTNPAIIDQYQHQQLKLLLLSQYKTYQGHNWLALVRSDYKHNNWQNNRHHLSNHGGGGGGGGGNNNHDFDRKNHHYQVDDYVDVVDDNGQINVVSNQPIAQPRPNKRNLLYYQLLEQNLHSNYNYHNQKQQQESLNNNNHIKNSKSTQSLINNDHHVILSLGNSSRKQHQQHYNENDNDDDKSSQNDDDINILSKKLLILPPLSSSSESRIDIKNNVSNLSLSLPLSNADTSHSRIKRHVNHHYPNHHHQQQQYPPTIQQSTSDISSSSSSEDFKIMIENRTDIFDHLEMESKIFRLHNRCSNGDISYNNHTNMNVMSKWNIDRAIFDTHLTFIPSKYNGFGIWWPRQQKFLCINPSTGLIIPKDCFDWCLCSFNEIVAGDHLMYALAVKPDWKLAFNKGGQPLVMMNKMQKKYLKCRHFTKIEIDDNDFGNDHGHHHHHHHHNNQHHYHHHQQQIFDGKTGHNKLKHAEDGICDDWQKLGEQIFDQEIYRDPRLNCILTHHPQFSRLDSKKLQRQLKRRKLNINQTDHNDNNNNATELVISKSNRCFNVSTILFNNYNNNDNSYQSNRRQQRNVSNGGSTITSKKIRRLPKKDVTTFVPNE</sequence>
<comment type="caution">
    <text evidence="2">The sequence shown here is derived from an EMBL/GenBank/DDBJ whole genome shotgun (WGS) entry which is preliminary data.</text>
</comment>
<gene>
    <name evidence="2" type="ORF">HUG17_3455</name>
</gene>
<name>A0A9D4NWI6_DERFA</name>
<dbReference type="Gene3D" id="2.80.10.50">
    <property type="match status" value="1"/>
</dbReference>
<feature type="region of interest" description="Disordered" evidence="1">
    <location>
        <begin position="201"/>
        <end position="220"/>
    </location>
</feature>
<feature type="region of interest" description="Disordered" evidence="1">
    <location>
        <begin position="121"/>
        <end position="143"/>
    </location>
</feature>
<feature type="compositionally biased region" description="Low complexity" evidence="1">
    <location>
        <begin position="633"/>
        <end position="648"/>
    </location>
</feature>
<feature type="compositionally biased region" description="Gly residues" evidence="1">
    <location>
        <begin position="125"/>
        <end position="135"/>
    </location>
</feature>
<feature type="region of interest" description="Disordered" evidence="1">
    <location>
        <begin position="235"/>
        <end position="259"/>
    </location>
</feature>
<dbReference type="AlphaFoldDB" id="A0A9D4NWI6"/>
<feature type="compositionally biased region" description="Basic residues" evidence="1">
    <location>
        <begin position="506"/>
        <end position="524"/>
    </location>
</feature>
<dbReference type="InterPro" id="IPR008996">
    <property type="entry name" value="IL1/FGF"/>
</dbReference>
<feature type="region of interest" description="Disordered" evidence="1">
    <location>
        <begin position="502"/>
        <end position="527"/>
    </location>
</feature>
<dbReference type="Proteomes" id="UP000828236">
    <property type="component" value="Unassembled WGS sequence"/>
</dbReference>
<feature type="compositionally biased region" description="Low complexity" evidence="1">
    <location>
        <begin position="322"/>
        <end position="340"/>
    </location>
</feature>
<evidence type="ECO:0000313" key="2">
    <source>
        <dbReference type="EMBL" id="KAH7639422.1"/>
    </source>
</evidence>
<evidence type="ECO:0000256" key="1">
    <source>
        <dbReference type="SAM" id="MobiDB-lite"/>
    </source>
</evidence>
<reference evidence="2" key="1">
    <citation type="submission" date="2020-06" db="EMBL/GenBank/DDBJ databases">
        <authorList>
            <person name="Ji K."/>
            <person name="Li J."/>
        </authorList>
    </citation>
    <scope>NUCLEOTIDE SEQUENCE</scope>
    <source>
        <strain evidence="2">JKM2019</strain>
        <tissue evidence="2">Whole body</tissue>
    </source>
</reference>
<reference evidence="2" key="2">
    <citation type="journal article" date="2021" name="World Allergy Organ. J.">
        <title>Chromosome-level assembly of Dermatophagoides farinae genome and transcriptome reveals two novel allergens Der f 37 and Der f 39.</title>
        <authorList>
            <person name="Chen J."/>
            <person name="Cai Z."/>
            <person name="Fan D."/>
            <person name="Hu J."/>
            <person name="Hou Y."/>
            <person name="He Y."/>
            <person name="Zhang Z."/>
            <person name="Zhao Z."/>
            <person name="Gao P."/>
            <person name="Hu W."/>
            <person name="Sun J."/>
            <person name="Li J."/>
            <person name="Ji K."/>
        </authorList>
    </citation>
    <scope>NUCLEOTIDE SEQUENCE</scope>
    <source>
        <strain evidence="2">JKM2019</strain>
    </source>
</reference>
<dbReference type="SUPFAM" id="SSF50353">
    <property type="entry name" value="Cytokine"/>
    <property type="match status" value="1"/>
</dbReference>
<protein>
    <submittedName>
        <fullName evidence="2">Uncharacterized protein</fullName>
    </submittedName>
</protein>
<feature type="region of interest" description="Disordered" evidence="1">
    <location>
        <begin position="633"/>
        <end position="673"/>
    </location>
</feature>
<proteinExistence type="predicted"/>
<dbReference type="EMBL" id="SDOV01000007">
    <property type="protein sequence ID" value="KAH7639422.1"/>
    <property type="molecule type" value="Genomic_DNA"/>
</dbReference>
<feature type="compositionally biased region" description="Acidic residues" evidence="1">
    <location>
        <begin position="247"/>
        <end position="259"/>
    </location>
</feature>